<dbReference type="AlphaFoldDB" id="A0A381TBW2"/>
<protein>
    <recommendedName>
        <fullName evidence="2">DUF5723 domain-containing protein</fullName>
    </recommendedName>
</protein>
<accession>A0A381TBW2</accession>
<sequence length="305" mass="34046">MKSKFIFFLYFYIVFAIQLLFSQTSYPGLNTWYHPQSIAMAGAGFSMLSVESDIKNPALLNERKGSLHLALLLYPAKIEAGIISLSMPRSKRVYSFGLRHLNYGFFDGYDEYGNQTGPYTSGDEWLTVSVGERRKGNRIALGGTLGGFFSQLESYQSVLMTFTVGALLYIDEFDAKLGLSLGNYGFIFKRYTRTNEQLPARLVGSFVKKLAHLPLQLSIDIGYELTSPSWLRFGGIFQLPYRFQLRAGMSSDKYFQKTGNSISSDYLGSSGVGLSYAYGRYSFDISGYFFGTGGWISGIGTSIKL</sequence>
<evidence type="ECO:0000313" key="1">
    <source>
        <dbReference type="EMBL" id="SVA13219.1"/>
    </source>
</evidence>
<gene>
    <name evidence="1" type="ORF">METZ01_LOCUS66073</name>
</gene>
<organism evidence="1">
    <name type="scientific">marine metagenome</name>
    <dbReference type="NCBI Taxonomy" id="408172"/>
    <lineage>
        <taxon>unclassified sequences</taxon>
        <taxon>metagenomes</taxon>
        <taxon>ecological metagenomes</taxon>
    </lineage>
</organism>
<proteinExistence type="predicted"/>
<evidence type="ECO:0008006" key="2">
    <source>
        <dbReference type="Google" id="ProtNLM"/>
    </source>
</evidence>
<dbReference type="EMBL" id="UINC01004289">
    <property type="protein sequence ID" value="SVA13219.1"/>
    <property type="molecule type" value="Genomic_DNA"/>
</dbReference>
<name>A0A381TBW2_9ZZZZ</name>
<reference evidence="1" key="1">
    <citation type="submission" date="2018-05" db="EMBL/GenBank/DDBJ databases">
        <authorList>
            <person name="Lanie J.A."/>
            <person name="Ng W.-L."/>
            <person name="Kazmierczak K.M."/>
            <person name="Andrzejewski T.M."/>
            <person name="Davidsen T.M."/>
            <person name="Wayne K.J."/>
            <person name="Tettelin H."/>
            <person name="Glass J.I."/>
            <person name="Rusch D."/>
            <person name="Podicherti R."/>
            <person name="Tsui H.-C.T."/>
            <person name="Winkler M.E."/>
        </authorList>
    </citation>
    <scope>NUCLEOTIDE SEQUENCE</scope>
</reference>